<keyword evidence="6" id="KW-0547">Nucleotide-binding</keyword>
<dbReference type="Gene3D" id="1.20.1110.10">
    <property type="entry name" value="Calcium-transporting ATPase, transmembrane domain"/>
    <property type="match status" value="1"/>
</dbReference>
<dbReference type="SFLD" id="SFLDS00003">
    <property type="entry name" value="Haloacid_Dehalogenase"/>
    <property type="match status" value="1"/>
</dbReference>
<dbReference type="EMBL" id="DTMZ01000177">
    <property type="protein sequence ID" value="HGD13789.1"/>
    <property type="molecule type" value="Genomic_DNA"/>
</dbReference>
<feature type="transmembrane region" description="Helical" evidence="11">
    <location>
        <begin position="50"/>
        <end position="75"/>
    </location>
</feature>
<dbReference type="FunFam" id="2.70.150.10:FF:000016">
    <property type="entry name" value="Calcium-transporting P-type ATPase putative"/>
    <property type="match status" value="1"/>
</dbReference>
<dbReference type="GO" id="GO:0140352">
    <property type="term" value="P:export from cell"/>
    <property type="evidence" value="ECO:0007669"/>
    <property type="project" value="UniProtKB-ARBA"/>
</dbReference>
<feature type="transmembrane region" description="Helical" evidence="11">
    <location>
        <begin position="781"/>
        <end position="808"/>
    </location>
</feature>
<proteinExistence type="inferred from homology"/>
<reference evidence="13" key="1">
    <citation type="journal article" date="2020" name="mSystems">
        <title>Genome- and Community-Level Interaction Insights into Carbon Utilization and Element Cycling Functions of Hydrothermarchaeota in Hydrothermal Sediment.</title>
        <authorList>
            <person name="Zhou Z."/>
            <person name="Liu Y."/>
            <person name="Xu W."/>
            <person name="Pan J."/>
            <person name="Luo Z.H."/>
            <person name="Li M."/>
        </authorList>
    </citation>
    <scope>NUCLEOTIDE SEQUENCE [LARGE SCALE GENOMIC DNA]</scope>
    <source>
        <strain evidence="13">SpSt-914</strain>
    </source>
</reference>
<keyword evidence="10 11" id="KW-0472">Membrane</keyword>
<dbReference type="FunFam" id="3.40.50.1000:FF:000001">
    <property type="entry name" value="Phospholipid-transporting ATPase IC"/>
    <property type="match status" value="1"/>
</dbReference>
<dbReference type="SMART" id="SM00831">
    <property type="entry name" value="Cation_ATPase_N"/>
    <property type="match status" value="1"/>
</dbReference>
<evidence type="ECO:0000256" key="7">
    <source>
        <dbReference type="ARBA" id="ARBA00022840"/>
    </source>
</evidence>
<dbReference type="Pfam" id="PF00689">
    <property type="entry name" value="Cation_ATPase_C"/>
    <property type="match status" value="1"/>
</dbReference>
<organism evidence="13">
    <name type="scientific">candidate division WOR-3 bacterium</name>
    <dbReference type="NCBI Taxonomy" id="2052148"/>
    <lineage>
        <taxon>Bacteria</taxon>
        <taxon>Bacteria division WOR-3</taxon>
    </lineage>
</organism>
<accession>A0A7V3V044</accession>
<dbReference type="SUPFAM" id="SSF81653">
    <property type="entry name" value="Calcium ATPase, transduction domain A"/>
    <property type="match status" value="1"/>
</dbReference>
<evidence type="ECO:0000256" key="1">
    <source>
        <dbReference type="ARBA" id="ARBA00004651"/>
    </source>
</evidence>
<dbReference type="PRINTS" id="PR00119">
    <property type="entry name" value="CATATPASE"/>
</dbReference>
<dbReference type="PROSITE" id="PS00154">
    <property type="entry name" value="ATPASE_E1_E2"/>
    <property type="match status" value="1"/>
</dbReference>
<comment type="similarity">
    <text evidence="2">Belongs to the cation transport ATPase (P-type) (TC 3.A.3) family. Type IIA subfamily.</text>
</comment>
<evidence type="ECO:0000256" key="10">
    <source>
        <dbReference type="ARBA" id="ARBA00023136"/>
    </source>
</evidence>
<dbReference type="GO" id="GO:0046872">
    <property type="term" value="F:metal ion binding"/>
    <property type="evidence" value="ECO:0007669"/>
    <property type="project" value="UniProtKB-KW"/>
</dbReference>
<evidence type="ECO:0000256" key="5">
    <source>
        <dbReference type="ARBA" id="ARBA00022723"/>
    </source>
</evidence>
<dbReference type="GO" id="GO:0046873">
    <property type="term" value="F:metal ion transmembrane transporter activity"/>
    <property type="evidence" value="ECO:0007669"/>
    <property type="project" value="UniProtKB-ARBA"/>
</dbReference>
<feature type="transmembrane region" description="Helical" evidence="11">
    <location>
        <begin position="81"/>
        <end position="97"/>
    </location>
</feature>
<dbReference type="GO" id="GO:0019829">
    <property type="term" value="F:ATPase-coupled monoatomic cation transmembrane transporter activity"/>
    <property type="evidence" value="ECO:0007669"/>
    <property type="project" value="UniProtKB-ARBA"/>
</dbReference>
<dbReference type="PANTHER" id="PTHR43294">
    <property type="entry name" value="SODIUM/POTASSIUM-TRANSPORTING ATPASE SUBUNIT ALPHA"/>
    <property type="match status" value="1"/>
</dbReference>
<feature type="domain" description="Cation-transporting P-type ATPase N-terminal" evidence="12">
    <location>
        <begin position="3"/>
        <end position="77"/>
    </location>
</feature>
<keyword evidence="3" id="KW-1003">Cell membrane</keyword>
<dbReference type="InterPro" id="IPR023298">
    <property type="entry name" value="ATPase_P-typ_TM_dom_sf"/>
</dbReference>
<keyword evidence="8" id="KW-1278">Translocase</keyword>
<feature type="transmembrane region" description="Helical" evidence="11">
    <location>
        <begin position="885"/>
        <end position="906"/>
    </location>
</feature>
<dbReference type="SFLD" id="SFLDF00027">
    <property type="entry name" value="p-type_atpase"/>
    <property type="match status" value="1"/>
</dbReference>
<evidence type="ECO:0000256" key="9">
    <source>
        <dbReference type="ARBA" id="ARBA00022989"/>
    </source>
</evidence>
<keyword evidence="4 11" id="KW-0812">Transmembrane</keyword>
<dbReference type="PANTHER" id="PTHR43294:SF21">
    <property type="entry name" value="CATION TRANSPORTING ATPASE"/>
    <property type="match status" value="1"/>
</dbReference>
<dbReference type="InterPro" id="IPR006068">
    <property type="entry name" value="ATPase_P-typ_cation-transptr_C"/>
</dbReference>
<dbReference type="InterPro" id="IPR008250">
    <property type="entry name" value="ATPase_P-typ_transduc_dom_A_sf"/>
</dbReference>
<dbReference type="InterPro" id="IPR044492">
    <property type="entry name" value="P_typ_ATPase_HD_dom"/>
</dbReference>
<dbReference type="Pfam" id="PF00122">
    <property type="entry name" value="E1-E2_ATPase"/>
    <property type="match status" value="1"/>
</dbReference>
<dbReference type="AlphaFoldDB" id="A0A7V3V044"/>
<evidence type="ECO:0000256" key="4">
    <source>
        <dbReference type="ARBA" id="ARBA00022692"/>
    </source>
</evidence>
<evidence type="ECO:0000256" key="8">
    <source>
        <dbReference type="ARBA" id="ARBA00022967"/>
    </source>
</evidence>
<dbReference type="GO" id="GO:0005524">
    <property type="term" value="F:ATP binding"/>
    <property type="evidence" value="ECO:0007669"/>
    <property type="project" value="UniProtKB-KW"/>
</dbReference>
<dbReference type="InterPro" id="IPR036412">
    <property type="entry name" value="HAD-like_sf"/>
</dbReference>
<feature type="transmembrane region" description="Helical" evidence="11">
    <location>
        <begin position="744"/>
        <end position="761"/>
    </location>
</feature>
<feature type="transmembrane region" description="Helical" evidence="11">
    <location>
        <begin position="248"/>
        <end position="268"/>
    </location>
</feature>
<evidence type="ECO:0000256" key="6">
    <source>
        <dbReference type="ARBA" id="ARBA00022741"/>
    </source>
</evidence>
<evidence type="ECO:0000256" key="11">
    <source>
        <dbReference type="SAM" id="Phobius"/>
    </source>
</evidence>
<gene>
    <name evidence="13" type="ORF">ENX16_06925</name>
</gene>
<dbReference type="GO" id="GO:0005886">
    <property type="term" value="C:plasma membrane"/>
    <property type="evidence" value="ECO:0007669"/>
    <property type="project" value="UniProtKB-SubCell"/>
</dbReference>
<feature type="transmembrane region" description="Helical" evidence="11">
    <location>
        <begin position="712"/>
        <end position="732"/>
    </location>
</feature>
<keyword evidence="7" id="KW-0067">ATP-binding</keyword>
<feature type="transmembrane region" description="Helical" evidence="11">
    <location>
        <begin position="274"/>
        <end position="299"/>
    </location>
</feature>
<dbReference type="FunFam" id="3.40.50.1000:FF:000028">
    <property type="entry name" value="Calcium-transporting P-type ATPase, putative"/>
    <property type="match status" value="1"/>
</dbReference>
<feature type="transmembrane region" description="Helical" evidence="11">
    <location>
        <begin position="855"/>
        <end position="873"/>
    </location>
</feature>
<protein>
    <submittedName>
        <fullName evidence="13">Cation-translocating P-type ATPase</fullName>
    </submittedName>
</protein>
<dbReference type="InterPro" id="IPR001757">
    <property type="entry name" value="P_typ_ATPase"/>
</dbReference>
<evidence type="ECO:0000256" key="2">
    <source>
        <dbReference type="ARBA" id="ARBA00005675"/>
    </source>
</evidence>
<evidence type="ECO:0000256" key="3">
    <source>
        <dbReference type="ARBA" id="ARBA00022475"/>
    </source>
</evidence>
<evidence type="ECO:0000259" key="12">
    <source>
        <dbReference type="SMART" id="SM00831"/>
    </source>
</evidence>
<sequence length="925" mass="101492">MEDFYLKDINDVLRELNVNRENGLSSQEVKVRLQRYGKNEIKESGVRSPAAIFISQFSSVLMLMLLVACGISVFLGEIIDAVAIAAIVSLNSILGFVQEYRAEKTMQALKQLAVPKVKVRRDGHVIEIFARELVPGDIVFLESGVHIPADGRLLESVNLRVSEATLTGESEPVDKDSNCVFNLQDEVPLAERRNMVFMGTAVVAGRGLMVVTRTGMNTELGKIATILQTVKREPTPLQKRLESLSRELALAVLVIVSVIFTVGIIRGGDWRTMFLVAVSMAVAAVPEGLPAVVTIALTLGARRMLNRNALIRRLNAVETLGSVTVICSDKTGTLTQNQMKVTVLDVAGDQLDLSIERSEPVVLKDEGTAGAFLLLLAGGVLCNDAVLETQDGRVQILGDPTEGALILAGQQFGFDLRVMKKLLPRIGEVPFSSERKLMSTVHRLLPEPGELPANELMLVQTLGKFNSEGDPFVMSKGAVDVLLSRSAAVLVGVDILPLSPEWQERIIQTHNRLTEKGMRVLGVAFRVLKADTDITCAPELETNLCFIGMIGMIDPARPEVKDAVRVCREAGIRPVMITGDHPLTAMYIATDIGIAQPELTPAYLTGSELSRMTVEELKPLVSRANVYARVTPEHKLNIVQALQSLNQVVAMTGDGVNDAPALKKADIGVAMGITGTDVAKEAADMVLLDDNFATIVAAVQEGRTIYDNIRKFIRYTFASNTGEIIVMLLAPFLGMDIPLTPLQILWVNLVTDGLPGLALGVEGSERDVMRRPPRPLKESVFAGGMAFNIIWSGLLLGLVSLLTGWWVWRQGDPGWQTVIFTVLTMSQLFQSFALRSQRDSVFRLGLLSNRLLVRAWIITLVLQLGLIYLPFAQSVFKTQPLPPGQLILILLISTSVFWAVEFEKLLRRHGFRLKMHSNWRKLIQK</sequence>
<dbReference type="InterPro" id="IPR004014">
    <property type="entry name" value="ATPase_P-typ_cation-transptr_N"/>
</dbReference>
<dbReference type="GO" id="GO:0015662">
    <property type="term" value="F:P-type ion transporter activity"/>
    <property type="evidence" value="ECO:0007669"/>
    <property type="project" value="UniProtKB-ARBA"/>
</dbReference>
<evidence type="ECO:0000313" key="13">
    <source>
        <dbReference type="EMBL" id="HGD13789.1"/>
    </source>
</evidence>
<dbReference type="InterPro" id="IPR023299">
    <property type="entry name" value="ATPase_P-typ_cyto_dom_N"/>
</dbReference>
<dbReference type="Pfam" id="PF13246">
    <property type="entry name" value="Cation_ATPase"/>
    <property type="match status" value="1"/>
</dbReference>
<dbReference type="SFLD" id="SFLDG00002">
    <property type="entry name" value="C1.7:_P-type_atpase_like"/>
    <property type="match status" value="1"/>
</dbReference>
<dbReference type="PRINTS" id="PR00120">
    <property type="entry name" value="HATPASE"/>
</dbReference>
<dbReference type="SUPFAM" id="SSF56784">
    <property type="entry name" value="HAD-like"/>
    <property type="match status" value="1"/>
</dbReference>
<keyword evidence="9 11" id="KW-1133">Transmembrane helix</keyword>
<feature type="transmembrane region" description="Helical" evidence="11">
    <location>
        <begin position="814"/>
        <end position="834"/>
    </location>
</feature>
<dbReference type="Gene3D" id="3.40.50.1000">
    <property type="entry name" value="HAD superfamily/HAD-like"/>
    <property type="match status" value="1"/>
</dbReference>
<dbReference type="Gene3D" id="3.40.1110.10">
    <property type="entry name" value="Calcium-transporting ATPase, cytoplasmic domain N"/>
    <property type="match status" value="1"/>
</dbReference>
<dbReference type="GO" id="GO:0016887">
    <property type="term" value="F:ATP hydrolysis activity"/>
    <property type="evidence" value="ECO:0007669"/>
    <property type="project" value="InterPro"/>
</dbReference>
<dbReference type="SUPFAM" id="SSF81660">
    <property type="entry name" value="Metal cation-transporting ATPase, ATP-binding domain N"/>
    <property type="match status" value="1"/>
</dbReference>
<dbReference type="InterPro" id="IPR050510">
    <property type="entry name" value="Cation_transp_ATPase_P-type"/>
</dbReference>
<dbReference type="InterPro" id="IPR018303">
    <property type="entry name" value="ATPase_P-typ_P_site"/>
</dbReference>
<dbReference type="Gene3D" id="2.70.150.10">
    <property type="entry name" value="Calcium-transporting ATPase, cytoplasmic transduction domain A"/>
    <property type="match status" value="1"/>
</dbReference>
<dbReference type="InterPro" id="IPR059000">
    <property type="entry name" value="ATPase_P-type_domA"/>
</dbReference>
<dbReference type="Pfam" id="PF00690">
    <property type="entry name" value="Cation_ATPase_N"/>
    <property type="match status" value="1"/>
</dbReference>
<dbReference type="SUPFAM" id="SSF81665">
    <property type="entry name" value="Calcium ATPase, transmembrane domain M"/>
    <property type="match status" value="1"/>
</dbReference>
<dbReference type="InterPro" id="IPR023214">
    <property type="entry name" value="HAD_sf"/>
</dbReference>
<comment type="caution">
    <text evidence="13">The sequence shown here is derived from an EMBL/GenBank/DDBJ whole genome shotgun (WGS) entry which is preliminary data.</text>
</comment>
<keyword evidence="5" id="KW-0479">Metal-binding</keyword>
<dbReference type="Pfam" id="PF08282">
    <property type="entry name" value="Hydrolase_3"/>
    <property type="match status" value="1"/>
</dbReference>
<name>A0A7V3V044_UNCW3</name>
<comment type="subcellular location">
    <subcellularLocation>
        <location evidence="1">Cell membrane</location>
        <topology evidence="1">Multi-pass membrane protein</topology>
    </subcellularLocation>
</comment>
<dbReference type="GO" id="GO:0098662">
    <property type="term" value="P:inorganic cation transmembrane transport"/>
    <property type="evidence" value="ECO:0007669"/>
    <property type="project" value="UniProtKB-ARBA"/>
</dbReference>
<dbReference type="NCBIfam" id="TIGR01494">
    <property type="entry name" value="ATPase_P-type"/>
    <property type="match status" value="2"/>
</dbReference>